<keyword evidence="1" id="KW-0812">Transmembrane</keyword>
<comment type="caution">
    <text evidence="2">The sequence shown here is derived from an EMBL/GenBank/DDBJ whole genome shotgun (WGS) entry which is preliminary data.</text>
</comment>
<dbReference type="EMBL" id="VRMN01000002">
    <property type="protein sequence ID" value="KAA8497143.1"/>
    <property type="molecule type" value="Genomic_DNA"/>
</dbReference>
<name>A0A5J4Z2K1_PORPP</name>
<organism evidence="2 3">
    <name type="scientific">Porphyridium purpureum</name>
    <name type="common">Red alga</name>
    <name type="synonym">Porphyridium cruentum</name>
    <dbReference type="NCBI Taxonomy" id="35688"/>
    <lineage>
        <taxon>Eukaryota</taxon>
        <taxon>Rhodophyta</taxon>
        <taxon>Bangiophyceae</taxon>
        <taxon>Porphyridiales</taxon>
        <taxon>Porphyridiaceae</taxon>
        <taxon>Porphyridium</taxon>
    </lineage>
</organism>
<reference evidence="3" key="1">
    <citation type="journal article" date="2019" name="Nat. Commun.">
        <title>Expansion of phycobilisome linker gene families in mesophilic red algae.</title>
        <authorList>
            <person name="Lee J."/>
            <person name="Kim D."/>
            <person name="Bhattacharya D."/>
            <person name="Yoon H.S."/>
        </authorList>
    </citation>
    <scope>NUCLEOTIDE SEQUENCE [LARGE SCALE GENOMIC DNA]</scope>
    <source>
        <strain evidence="3">CCMP 1328</strain>
    </source>
</reference>
<dbReference type="Proteomes" id="UP000324585">
    <property type="component" value="Unassembled WGS sequence"/>
</dbReference>
<evidence type="ECO:0000313" key="2">
    <source>
        <dbReference type="EMBL" id="KAA8497143.1"/>
    </source>
</evidence>
<evidence type="ECO:0000256" key="1">
    <source>
        <dbReference type="SAM" id="Phobius"/>
    </source>
</evidence>
<protein>
    <submittedName>
        <fullName evidence="2">Uncharacterized protein</fullName>
    </submittedName>
</protein>
<dbReference type="Gene3D" id="3.90.550.50">
    <property type="match status" value="1"/>
</dbReference>
<proteinExistence type="predicted"/>
<feature type="transmembrane region" description="Helical" evidence="1">
    <location>
        <begin position="37"/>
        <end position="58"/>
    </location>
</feature>
<keyword evidence="1" id="KW-1133">Transmembrane helix</keyword>
<sequence>MASGGGLHAAWTRRVKRMRAALLDLCVAWRLLEPARAVWLLLPLVALALFFAGYELGWTRAAHTMARKSVLPRGQHEDTFRNQSSPNVANPYEFVFAAVGSCAEYDKTNFETTGYVFDLLTQDTGAPQGLDGILKIFERLLLPEDRELDAQTHPAPDPRMFALVVLETGPGCQRRSRDVDPLHRKTNQKNHTVSALADFQSKMFQMKLREYDEHILLDNATLVLRKYEMASSKSSSRRRSDTALRPVDLVVHDLDAWTRPFEESTLVFVSANVSGWEAVQWLEFLIRKEQIGSATLYLDLKVYDASDEPGQWQAARVLTQKFNNMMKMVRKRMNTDSKITEVALSRVGFGVEGVGGVSDDILFTVLAGNSTFGRRVFAQADTFMRLLPPDNVLITTNVEQSESVLERLESLAGPIRVDVVSPARPELEPRLHMMQSWSHLVRVRESWDLIMKDNPRIKWLALIDDDVFIFPSSFSELIRRRLTSEQPTWGGDLELIRIDNGDADGRYRLPLRKQYFEASGTWCHMQDEPGNMTRELHASLTEEYQKVHPYMPLPFTETEAIKSCNRTFCRTGCNNIIQGGTIVLNRALVEQLRPHIEACEAETTNLCPRCGSQRLYFCIKSRLDPFPTSVWLKEVRRFPWKKELIYEDNKKVVSYHGFEMENKYWCRNIHQEMRSLMELELMAEKKVTFGTGSGLVSQRKVGDKLACHDKGTLNEEALKERKIKCIPKFGGR</sequence>
<keyword evidence="1" id="KW-0472">Membrane</keyword>
<dbReference type="AlphaFoldDB" id="A0A5J4Z2K1"/>
<accession>A0A5J4Z2K1</accession>
<dbReference type="OrthoDB" id="3142at2759"/>
<evidence type="ECO:0000313" key="3">
    <source>
        <dbReference type="Proteomes" id="UP000324585"/>
    </source>
</evidence>
<gene>
    <name evidence="2" type="ORF">FVE85_0872</name>
</gene>
<keyword evidence="3" id="KW-1185">Reference proteome</keyword>